<evidence type="ECO:0000256" key="3">
    <source>
        <dbReference type="ARBA" id="ARBA00022801"/>
    </source>
</evidence>
<protein>
    <recommendedName>
        <fullName evidence="2">palmitoyl-protein hydrolase</fullName>
        <ecNumber evidence="2">3.1.2.22</ecNumber>
    </recommendedName>
</protein>
<sequence>MDPSLSIDTFEVVKHTGTDCTGTVIFLHDAGGSGRMLLDRITSLIGEFSYPHIEFYFPTAPLMPYTPLEGELSRVWFDQWNTTPDAPEHDESFEEMEHHMKALTEVITYSVPRLSSPWYKTVVGGFGMGGTLALHTAYYFESSTPDGVFALSSYLNDDSKVYDMDEYSLSRVPLYMCHGQNDEEVPIDWAKKTFDSLKDGGMKGEFITLKDAGHELVKEEIQGLFKWIEEILKPLPDENEPMSDECKAHMAMSYRQLGL</sequence>
<keyword evidence="3" id="KW-0378">Hydrolase</keyword>
<dbReference type="OrthoDB" id="2418081at2759"/>
<feature type="domain" description="Phospholipase/carboxylesterase/thioesterase" evidence="4">
    <location>
        <begin position="12"/>
        <end position="229"/>
    </location>
</feature>
<evidence type="ECO:0000259" key="4">
    <source>
        <dbReference type="Pfam" id="PF02230"/>
    </source>
</evidence>
<dbReference type="Pfam" id="PF02230">
    <property type="entry name" value="Abhydrolase_2"/>
    <property type="match status" value="1"/>
</dbReference>
<evidence type="ECO:0000256" key="1">
    <source>
        <dbReference type="ARBA" id="ARBA00006499"/>
    </source>
</evidence>
<dbReference type="InterPro" id="IPR050565">
    <property type="entry name" value="LYPA1-2/EST-like"/>
</dbReference>
<dbReference type="EC" id="3.1.2.22" evidence="2"/>
<dbReference type="AlphaFoldDB" id="A0A9P0JVJ9"/>
<evidence type="ECO:0000313" key="5">
    <source>
        <dbReference type="EMBL" id="CAH1958822.1"/>
    </source>
</evidence>
<reference evidence="5" key="1">
    <citation type="submission" date="2022-03" db="EMBL/GenBank/DDBJ databases">
        <authorList>
            <person name="Sayadi A."/>
        </authorList>
    </citation>
    <scope>NUCLEOTIDE SEQUENCE</scope>
</reference>
<name>A0A9P0JVJ9_ACAOB</name>
<dbReference type="GO" id="GO:0005737">
    <property type="term" value="C:cytoplasm"/>
    <property type="evidence" value="ECO:0007669"/>
    <property type="project" value="TreeGrafter"/>
</dbReference>
<dbReference type="Gene3D" id="3.40.50.1820">
    <property type="entry name" value="alpha/beta hydrolase"/>
    <property type="match status" value="1"/>
</dbReference>
<dbReference type="GO" id="GO:0052689">
    <property type="term" value="F:carboxylic ester hydrolase activity"/>
    <property type="evidence" value="ECO:0007669"/>
    <property type="project" value="TreeGrafter"/>
</dbReference>
<comment type="similarity">
    <text evidence="1">Belongs to the AB hydrolase superfamily. AB hydrolase 2 family.</text>
</comment>
<evidence type="ECO:0000256" key="2">
    <source>
        <dbReference type="ARBA" id="ARBA00012423"/>
    </source>
</evidence>
<dbReference type="PANTHER" id="PTHR10655:SF17">
    <property type="entry name" value="LYSOPHOSPHOLIPASE-LIKE PROTEIN 1"/>
    <property type="match status" value="1"/>
</dbReference>
<proteinExistence type="inferred from homology"/>
<dbReference type="GO" id="GO:0008474">
    <property type="term" value="F:palmitoyl-(protein) hydrolase activity"/>
    <property type="evidence" value="ECO:0007669"/>
    <property type="project" value="UniProtKB-EC"/>
</dbReference>
<organism evidence="5 6">
    <name type="scientific">Acanthoscelides obtectus</name>
    <name type="common">Bean weevil</name>
    <name type="synonym">Bruchus obtectus</name>
    <dbReference type="NCBI Taxonomy" id="200917"/>
    <lineage>
        <taxon>Eukaryota</taxon>
        <taxon>Metazoa</taxon>
        <taxon>Ecdysozoa</taxon>
        <taxon>Arthropoda</taxon>
        <taxon>Hexapoda</taxon>
        <taxon>Insecta</taxon>
        <taxon>Pterygota</taxon>
        <taxon>Neoptera</taxon>
        <taxon>Endopterygota</taxon>
        <taxon>Coleoptera</taxon>
        <taxon>Polyphaga</taxon>
        <taxon>Cucujiformia</taxon>
        <taxon>Chrysomeloidea</taxon>
        <taxon>Chrysomelidae</taxon>
        <taxon>Bruchinae</taxon>
        <taxon>Bruchini</taxon>
        <taxon>Acanthoscelides</taxon>
    </lineage>
</organism>
<comment type="caution">
    <text evidence="5">The sequence shown here is derived from an EMBL/GenBank/DDBJ whole genome shotgun (WGS) entry which is preliminary data.</text>
</comment>
<dbReference type="EMBL" id="CAKOFQ010006679">
    <property type="protein sequence ID" value="CAH1958822.1"/>
    <property type="molecule type" value="Genomic_DNA"/>
</dbReference>
<dbReference type="InterPro" id="IPR029058">
    <property type="entry name" value="AB_hydrolase_fold"/>
</dbReference>
<evidence type="ECO:0000313" key="6">
    <source>
        <dbReference type="Proteomes" id="UP001152888"/>
    </source>
</evidence>
<dbReference type="Proteomes" id="UP001152888">
    <property type="component" value="Unassembled WGS sequence"/>
</dbReference>
<dbReference type="PANTHER" id="PTHR10655">
    <property type="entry name" value="LYSOPHOSPHOLIPASE-RELATED"/>
    <property type="match status" value="1"/>
</dbReference>
<accession>A0A9P0JVJ9</accession>
<keyword evidence="6" id="KW-1185">Reference proteome</keyword>
<dbReference type="InterPro" id="IPR003140">
    <property type="entry name" value="PLipase/COase/thioEstase"/>
</dbReference>
<dbReference type="SUPFAM" id="SSF53474">
    <property type="entry name" value="alpha/beta-Hydrolases"/>
    <property type="match status" value="1"/>
</dbReference>
<gene>
    <name evidence="5" type="ORF">ACAOBT_LOCUS2868</name>
</gene>